<dbReference type="GO" id="GO:0042626">
    <property type="term" value="F:ATPase-coupled transmembrane transporter activity"/>
    <property type="evidence" value="ECO:0007669"/>
    <property type="project" value="TreeGrafter"/>
</dbReference>
<name>A0A9J6H5L9_HAELO</name>
<dbReference type="PANTHER" id="PTHR24221">
    <property type="entry name" value="ATP-BINDING CASSETTE SUB-FAMILY B"/>
    <property type="match status" value="1"/>
</dbReference>
<evidence type="ECO:0000313" key="14">
    <source>
        <dbReference type="Proteomes" id="UP000821853"/>
    </source>
</evidence>
<dbReference type="InterPro" id="IPR039421">
    <property type="entry name" value="Type_1_exporter"/>
</dbReference>
<dbReference type="InterPro" id="IPR027417">
    <property type="entry name" value="P-loop_NTPase"/>
</dbReference>
<gene>
    <name evidence="13" type="ORF">HPB48_004567</name>
</gene>
<keyword evidence="2" id="KW-0813">Transport</keyword>
<accession>A0A9J6H5L9</accession>
<protein>
    <recommendedName>
        <fullName evidence="9">Iron-sulfur clusters transporter ABCB7, mitochondrial</fullName>
    </recommendedName>
    <alternativeName>
        <fullName evidence="10">ATP-binding cassette sub-family B member 7, mitochondrial</fullName>
    </alternativeName>
</protein>
<comment type="caution">
    <text evidence="13">The sequence shown here is derived from an EMBL/GenBank/DDBJ whole genome shotgun (WGS) entry which is preliminary data.</text>
</comment>
<comment type="similarity">
    <text evidence="8">Belongs to the ABC transporter superfamily. ABCB family. Heavy Metal importer (TC 3.A.1.210) subfamily.</text>
</comment>
<evidence type="ECO:0000256" key="3">
    <source>
        <dbReference type="ARBA" id="ARBA00022692"/>
    </source>
</evidence>
<evidence type="ECO:0000256" key="8">
    <source>
        <dbReference type="ARBA" id="ARBA00024363"/>
    </source>
</evidence>
<dbReference type="VEuPathDB" id="VectorBase:HLOH_048964"/>
<keyword evidence="5" id="KW-0067">ATP-binding</keyword>
<dbReference type="InterPro" id="IPR003593">
    <property type="entry name" value="AAA+_ATPase"/>
</dbReference>
<evidence type="ECO:0000256" key="4">
    <source>
        <dbReference type="ARBA" id="ARBA00022741"/>
    </source>
</evidence>
<dbReference type="Pfam" id="PF00005">
    <property type="entry name" value="ABC_tran"/>
    <property type="match status" value="1"/>
</dbReference>
<keyword evidence="14" id="KW-1185">Reference proteome</keyword>
<evidence type="ECO:0000256" key="7">
    <source>
        <dbReference type="ARBA" id="ARBA00023136"/>
    </source>
</evidence>
<dbReference type="OrthoDB" id="6500128at2759"/>
<organism evidence="13 14">
    <name type="scientific">Haemaphysalis longicornis</name>
    <name type="common">Bush tick</name>
    <dbReference type="NCBI Taxonomy" id="44386"/>
    <lineage>
        <taxon>Eukaryota</taxon>
        <taxon>Metazoa</taxon>
        <taxon>Ecdysozoa</taxon>
        <taxon>Arthropoda</taxon>
        <taxon>Chelicerata</taxon>
        <taxon>Arachnida</taxon>
        <taxon>Acari</taxon>
        <taxon>Parasitiformes</taxon>
        <taxon>Ixodida</taxon>
        <taxon>Ixodoidea</taxon>
        <taxon>Ixodidae</taxon>
        <taxon>Haemaphysalinae</taxon>
        <taxon>Haemaphysalis</taxon>
    </lineage>
</organism>
<dbReference type="SMART" id="SM00382">
    <property type="entry name" value="AAA"/>
    <property type="match status" value="1"/>
</dbReference>
<dbReference type="FunFam" id="3.40.50.300:FF:000287">
    <property type="entry name" value="Multidrug ABC transporter ATP-binding protein"/>
    <property type="match status" value="1"/>
</dbReference>
<dbReference type="AlphaFoldDB" id="A0A9J6H5L9"/>
<keyword evidence="3" id="KW-0812">Transmembrane</keyword>
<dbReference type="Gene3D" id="3.40.50.300">
    <property type="entry name" value="P-loop containing nucleotide triphosphate hydrolases"/>
    <property type="match status" value="1"/>
</dbReference>
<dbReference type="InterPro" id="IPR017871">
    <property type="entry name" value="ABC_transporter-like_CS"/>
</dbReference>
<reference evidence="13 14" key="1">
    <citation type="journal article" date="2020" name="Cell">
        <title>Large-Scale Comparative Analyses of Tick Genomes Elucidate Their Genetic Diversity and Vector Capacities.</title>
        <authorList>
            <consortium name="Tick Genome and Microbiome Consortium (TIGMIC)"/>
            <person name="Jia N."/>
            <person name="Wang J."/>
            <person name="Shi W."/>
            <person name="Du L."/>
            <person name="Sun Y."/>
            <person name="Zhan W."/>
            <person name="Jiang J.F."/>
            <person name="Wang Q."/>
            <person name="Zhang B."/>
            <person name="Ji P."/>
            <person name="Bell-Sakyi L."/>
            <person name="Cui X.M."/>
            <person name="Yuan T.T."/>
            <person name="Jiang B.G."/>
            <person name="Yang W.F."/>
            <person name="Lam T.T."/>
            <person name="Chang Q.C."/>
            <person name="Ding S.J."/>
            <person name="Wang X.J."/>
            <person name="Zhu J.G."/>
            <person name="Ruan X.D."/>
            <person name="Zhao L."/>
            <person name="Wei J.T."/>
            <person name="Ye R.Z."/>
            <person name="Que T.C."/>
            <person name="Du C.H."/>
            <person name="Zhou Y.H."/>
            <person name="Cheng J.X."/>
            <person name="Dai P.F."/>
            <person name="Guo W.B."/>
            <person name="Han X.H."/>
            <person name="Huang E.J."/>
            <person name="Li L.F."/>
            <person name="Wei W."/>
            <person name="Gao Y.C."/>
            <person name="Liu J.Z."/>
            <person name="Shao H.Z."/>
            <person name="Wang X."/>
            <person name="Wang C.C."/>
            <person name="Yang T.C."/>
            <person name="Huo Q.B."/>
            <person name="Li W."/>
            <person name="Chen H.Y."/>
            <person name="Chen S.E."/>
            <person name="Zhou L.G."/>
            <person name="Ni X.B."/>
            <person name="Tian J.H."/>
            <person name="Sheng Y."/>
            <person name="Liu T."/>
            <person name="Pan Y.S."/>
            <person name="Xia L.Y."/>
            <person name="Li J."/>
            <person name="Zhao F."/>
            <person name="Cao W.C."/>
        </authorList>
    </citation>
    <scope>NUCLEOTIDE SEQUENCE [LARGE SCALE GENOMIC DNA]</scope>
    <source>
        <strain evidence="13">HaeL-2018</strain>
    </source>
</reference>
<evidence type="ECO:0000256" key="2">
    <source>
        <dbReference type="ARBA" id="ARBA00022448"/>
    </source>
</evidence>
<dbReference type="GO" id="GO:0005524">
    <property type="term" value="F:ATP binding"/>
    <property type="evidence" value="ECO:0007669"/>
    <property type="project" value="UniProtKB-KW"/>
</dbReference>
<evidence type="ECO:0000259" key="12">
    <source>
        <dbReference type="PROSITE" id="PS50893"/>
    </source>
</evidence>
<dbReference type="SUPFAM" id="SSF90123">
    <property type="entry name" value="ABC transporter transmembrane region"/>
    <property type="match status" value="1"/>
</dbReference>
<dbReference type="GO" id="GO:0005743">
    <property type="term" value="C:mitochondrial inner membrane"/>
    <property type="evidence" value="ECO:0007669"/>
    <property type="project" value="TreeGrafter"/>
</dbReference>
<dbReference type="GO" id="GO:0006879">
    <property type="term" value="P:intracellular iron ion homeostasis"/>
    <property type="evidence" value="ECO:0007669"/>
    <property type="project" value="TreeGrafter"/>
</dbReference>
<dbReference type="OMA" id="IAGRACH"/>
<keyword evidence="6" id="KW-1133">Transmembrane helix</keyword>
<evidence type="ECO:0000256" key="9">
    <source>
        <dbReference type="ARBA" id="ARBA00041016"/>
    </source>
</evidence>
<comment type="subcellular location">
    <subcellularLocation>
        <location evidence="1">Mitochondrion membrane</location>
        <topology evidence="1">Multi-pass membrane protein</topology>
    </subcellularLocation>
</comment>
<dbReference type="SUPFAM" id="SSF52540">
    <property type="entry name" value="P-loop containing nucleoside triphosphate hydrolases"/>
    <property type="match status" value="1"/>
</dbReference>
<comment type="catalytic activity">
    <reaction evidence="11">
        <text>(glutathione)4[2Fe(III)-2S] cluster(in) + ATP + H2O = (glutathione)4[2Fe(III)-2S] cluster(out) + ADP + phosphate + H(+)</text>
        <dbReference type="Rhea" id="RHEA:67028"/>
        <dbReference type="ChEBI" id="CHEBI:15377"/>
        <dbReference type="ChEBI" id="CHEBI:15378"/>
        <dbReference type="ChEBI" id="CHEBI:30616"/>
        <dbReference type="ChEBI" id="CHEBI:43474"/>
        <dbReference type="ChEBI" id="CHEBI:167627"/>
        <dbReference type="ChEBI" id="CHEBI:456216"/>
    </reaction>
    <physiologicalReaction direction="left-to-right" evidence="11">
        <dbReference type="Rhea" id="RHEA:67029"/>
    </physiologicalReaction>
</comment>
<dbReference type="GO" id="GO:0016887">
    <property type="term" value="F:ATP hydrolysis activity"/>
    <property type="evidence" value="ECO:0007669"/>
    <property type="project" value="InterPro"/>
</dbReference>
<dbReference type="EMBL" id="JABSTR010000011">
    <property type="protein sequence ID" value="KAH9382103.1"/>
    <property type="molecule type" value="Genomic_DNA"/>
</dbReference>
<sequence length="334" mass="36512">MTVGDLVMVNGLLFQLSLPLNFLGSVYREVKQSLIDMQTMFALMKLGTPIKATHSVNIRCSHHSHEASAPVFSMQSNKADPPLVITPATATVEFEEVAFGYIEGQPIIKGLSFSIPAGKKVALVGGSGTGKSTVIRLLYRFFDPTQGRILINGQDIRTVNLDSLRKAIAIVPQDAVLFHNTIEYNLHYGDFSRSLEDVRQAATMAELHDSILGWPKGYATPVGERGLKLSGGEKQRVAIARAILKNSPILVFDEATSSLDSITEHKIMMALRRASQGRTSICIAHRLSTVVDADEILVLSDGKVCERGTHQSYLPIRPPSTPCFGTSSTSHRRR</sequence>
<evidence type="ECO:0000256" key="1">
    <source>
        <dbReference type="ARBA" id="ARBA00004225"/>
    </source>
</evidence>
<dbReference type="Proteomes" id="UP000821853">
    <property type="component" value="Chromosome 9"/>
</dbReference>
<evidence type="ECO:0000256" key="6">
    <source>
        <dbReference type="ARBA" id="ARBA00022989"/>
    </source>
</evidence>
<dbReference type="PROSITE" id="PS50893">
    <property type="entry name" value="ABC_TRANSPORTER_2"/>
    <property type="match status" value="1"/>
</dbReference>
<dbReference type="InterPro" id="IPR003439">
    <property type="entry name" value="ABC_transporter-like_ATP-bd"/>
</dbReference>
<evidence type="ECO:0000256" key="10">
    <source>
        <dbReference type="ARBA" id="ARBA00042945"/>
    </source>
</evidence>
<keyword evidence="4" id="KW-0547">Nucleotide-binding</keyword>
<evidence type="ECO:0000313" key="13">
    <source>
        <dbReference type="EMBL" id="KAH9382103.1"/>
    </source>
</evidence>
<keyword evidence="7" id="KW-0472">Membrane</keyword>
<evidence type="ECO:0000256" key="11">
    <source>
        <dbReference type="ARBA" id="ARBA00048046"/>
    </source>
</evidence>
<dbReference type="PANTHER" id="PTHR24221:SF402">
    <property type="entry name" value="IRON-SULFUR CLUSTERS TRANSPORTER ABCB7, MITOCHONDRIAL"/>
    <property type="match status" value="1"/>
</dbReference>
<evidence type="ECO:0000256" key="5">
    <source>
        <dbReference type="ARBA" id="ARBA00022840"/>
    </source>
</evidence>
<dbReference type="PROSITE" id="PS00211">
    <property type="entry name" value="ABC_TRANSPORTER_1"/>
    <property type="match status" value="1"/>
</dbReference>
<feature type="domain" description="ABC transporter" evidence="12">
    <location>
        <begin position="92"/>
        <end position="326"/>
    </location>
</feature>
<proteinExistence type="inferred from homology"/>
<dbReference type="InterPro" id="IPR036640">
    <property type="entry name" value="ABC1_TM_sf"/>
</dbReference>